<feature type="compositionally biased region" description="Low complexity" evidence="15">
    <location>
        <begin position="314"/>
        <end position="326"/>
    </location>
</feature>
<keyword evidence="11" id="KW-0805">Transcription regulation</keyword>
<keyword evidence="6" id="KW-0479">Metal-binding</keyword>
<evidence type="ECO:0000256" key="8">
    <source>
        <dbReference type="ARBA" id="ARBA00022771"/>
    </source>
</evidence>
<feature type="compositionally biased region" description="Basic residues" evidence="15">
    <location>
        <begin position="395"/>
        <end position="404"/>
    </location>
</feature>
<keyword evidence="9" id="KW-0862">Zinc</keyword>
<feature type="compositionally biased region" description="Basic and acidic residues" evidence="15">
    <location>
        <begin position="435"/>
        <end position="447"/>
    </location>
</feature>
<dbReference type="GO" id="GO:0003700">
    <property type="term" value="F:DNA-binding transcription factor activity"/>
    <property type="evidence" value="ECO:0007669"/>
    <property type="project" value="TreeGrafter"/>
</dbReference>
<comment type="caution">
    <text evidence="17">The sequence shown here is derived from an EMBL/GenBank/DDBJ whole genome shotgun (WGS) entry which is preliminary data.</text>
</comment>
<dbReference type="EMBL" id="BPLQ01014835">
    <property type="protein sequence ID" value="GIY83594.1"/>
    <property type="molecule type" value="Genomic_DNA"/>
</dbReference>
<feature type="domain" description="C2H2-type" evidence="16">
    <location>
        <begin position="784"/>
        <end position="815"/>
    </location>
</feature>
<proteinExistence type="predicted"/>
<feature type="region of interest" description="Disordered" evidence="15">
    <location>
        <begin position="430"/>
        <end position="475"/>
    </location>
</feature>
<evidence type="ECO:0000256" key="2">
    <source>
        <dbReference type="ARBA" id="ARBA00022481"/>
    </source>
</evidence>
<evidence type="ECO:0000259" key="16">
    <source>
        <dbReference type="PROSITE" id="PS50157"/>
    </source>
</evidence>
<feature type="region of interest" description="Disordered" evidence="15">
    <location>
        <begin position="272"/>
        <end position="291"/>
    </location>
</feature>
<dbReference type="AlphaFoldDB" id="A0AAV4WP15"/>
<dbReference type="PROSITE" id="PS50157">
    <property type="entry name" value="ZINC_FINGER_C2H2_2"/>
    <property type="match status" value="5"/>
</dbReference>
<feature type="region of interest" description="Disordered" evidence="15">
    <location>
        <begin position="599"/>
        <end position="624"/>
    </location>
</feature>
<keyword evidence="4" id="KW-1017">Isopeptide bond</keyword>
<evidence type="ECO:0000256" key="6">
    <source>
        <dbReference type="ARBA" id="ARBA00022723"/>
    </source>
</evidence>
<evidence type="ECO:0000256" key="11">
    <source>
        <dbReference type="ARBA" id="ARBA00023015"/>
    </source>
</evidence>
<evidence type="ECO:0000256" key="13">
    <source>
        <dbReference type="ARBA" id="ARBA00023242"/>
    </source>
</evidence>
<reference evidence="17 18" key="1">
    <citation type="submission" date="2021-06" db="EMBL/GenBank/DDBJ databases">
        <title>Caerostris darwini draft genome.</title>
        <authorList>
            <person name="Kono N."/>
            <person name="Arakawa K."/>
        </authorList>
    </citation>
    <scope>NUCLEOTIDE SEQUENCE [LARGE SCALE GENOMIC DNA]</scope>
</reference>
<dbReference type="InterPro" id="IPR013087">
    <property type="entry name" value="Znf_C2H2_type"/>
</dbReference>
<comment type="subcellular location">
    <subcellularLocation>
        <location evidence="1">Nucleus</location>
    </subcellularLocation>
</comment>
<keyword evidence="10" id="KW-0832">Ubl conjugation</keyword>
<keyword evidence="12" id="KW-0804">Transcription</keyword>
<evidence type="ECO:0000256" key="12">
    <source>
        <dbReference type="ARBA" id="ARBA00023163"/>
    </source>
</evidence>
<keyword evidence="2" id="KW-0488">Methylation</keyword>
<dbReference type="PROSITE" id="PS00028">
    <property type="entry name" value="ZINC_FINGER_C2H2_1"/>
    <property type="match status" value="5"/>
</dbReference>
<keyword evidence="18" id="KW-1185">Reference proteome</keyword>
<dbReference type="FunFam" id="3.30.160.60:FF:000106">
    <property type="entry name" value="B-cell lymphoma/leukemia 11A isoform X2"/>
    <property type="match status" value="1"/>
</dbReference>
<feature type="compositionally biased region" description="Low complexity" evidence="15">
    <location>
        <begin position="698"/>
        <end position="713"/>
    </location>
</feature>
<gene>
    <name evidence="17" type="primary">BCL11A</name>
    <name evidence="17" type="ORF">CDAR_32331</name>
</gene>
<feature type="compositionally biased region" description="Acidic residues" evidence="15">
    <location>
        <begin position="451"/>
        <end position="475"/>
    </location>
</feature>
<accession>A0AAV4WP15</accession>
<dbReference type="InterPro" id="IPR036236">
    <property type="entry name" value="Znf_C2H2_sf"/>
</dbReference>
<feature type="region of interest" description="Disordered" evidence="15">
    <location>
        <begin position="674"/>
        <end position="721"/>
    </location>
</feature>
<feature type="domain" description="C2H2-type" evidence="16">
    <location>
        <begin position="379"/>
        <end position="406"/>
    </location>
</feature>
<dbReference type="InterPro" id="IPR051497">
    <property type="entry name" value="Dev/Hematopoietic_TF"/>
</dbReference>
<protein>
    <recommendedName>
        <fullName evidence="16">C2H2-type domain-containing protein</fullName>
    </recommendedName>
</protein>
<feature type="domain" description="C2H2-type" evidence="16">
    <location>
        <begin position="351"/>
        <end position="378"/>
    </location>
</feature>
<feature type="region of interest" description="Disordered" evidence="15">
    <location>
        <begin position="229"/>
        <end position="256"/>
    </location>
</feature>
<evidence type="ECO:0000256" key="3">
    <source>
        <dbReference type="ARBA" id="ARBA00022491"/>
    </source>
</evidence>
<dbReference type="GO" id="GO:0016514">
    <property type="term" value="C:SWI/SNF complex"/>
    <property type="evidence" value="ECO:0007669"/>
    <property type="project" value="UniProtKB-ARBA"/>
</dbReference>
<dbReference type="Pfam" id="PF23611">
    <property type="entry name" value="zf-C2H2_16"/>
    <property type="match status" value="1"/>
</dbReference>
<keyword evidence="7" id="KW-0677">Repeat</keyword>
<evidence type="ECO:0000256" key="9">
    <source>
        <dbReference type="ARBA" id="ARBA00022833"/>
    </source>
</evidence>
<dbReference type="SUPFAM" id="SSF57667">
    <property type="entry name" value="beta-beta-alpha zinc fingers"/>
    <property type="match status" value="3"/>
</dbReference>
<keyword evidence="13" id="KW-0539">Nucleus</keyword>
<feature type="region of interest" description="Disordered" evidence="15">
    <location>
        <begin position="305"/>
        <end position="347"/>
    </location>
</feature>
<keyword evidence="3" id="KW-0678">Repressor</keyword>
<dbReference type="GO" id="GO:0006357">
    <property type="term" value="P:regulation of transcription by RNA polymerase II"/>
    <property type="evidence" value="ECO:0007669"/>
    <property type="project" value="TreeGrafter"/>
</dbReference>
<feature type="region of interest" description="Disordered" evidence="15">
    <location>
        <begin position="811"/>
        <end position="830"/>
    </location>
</feature>
<dbReference type="Pfam" id="PF00096">
    <property type="entry name" value="zf-C2H2"/>
    <property type="match status" value="4"/>
</dbReference>
<evidence type="ECO:0000256" key="15">
    <source>
        <dbReference type="SAM" id="MobiDB-lite"/>
    </source>
</evidence>
<feature type="domain" description="C2H2-type" evidence="16">
    <location>
        <begin position="726"/>
        <end position="753"/>
    </location>
</feature>
<feature type="compositionally biased region" description="Basic and acidic residues" evidence="15">
    <location>
        <begin position="819"/>
        <end position="830"/>
    </location>
</feature>
<feature type="region of interest" description="Disordered" evidence="15">
    <location>
        <begin position="395"/>
        <end position="414"/>
    </location>
</feature>
<feature type="compositionally biased region" description="Basic and acidic residues" evidence="15">
    <location>
        <begin position="599"/>
        <end position="609"/>
    </location>
</feature>
<dbReference type="FunFam" id="3.30.160.60:FF:001175">
    <property type="entry name" value="Zinc finger, C2H2 type"/>
    <property type="match status" value="1"/>
</dbReference>
<feature type="domain" description="C2H2-type" evidence="16">
    <location>
        <begin position="754"/>
        <end position="776"/>
    </location>
</feature>
<dbReference type="GO" id="GO:0000978">
    <property type="term" value="F:RNA polymerase II cis-regulatory region sequence-specific DNA binding"/>
    <property type="evidence" value="ECO:0007669"/>
    <property type="project" value="TreeGrafter"/>
</dbReference>
<dbReference type="PANTHER" id="PTHR45993:SF6">
    <property type="entry name" value="C2H2-TYPE DOMAIN-CONTAINING PROTEIN"/>
    <property type="match status" value="1"/>
</dbReference>
<dbReference type="GO" id="GO:0008270">
    <property type="term" value="F:zinc ion binding"/>
    <property type="evidence" value="ECO:0007669"/>
    <property type="project" value="UniProtKB-KW"/>
</dbReference>
<evidence type="ECO:0000256" key="14">
    <source>
        <dbReference type="PROSITE-ProRule" id="PRU00042"/>
    </source>
</evidence>
<dbReference type="SMART" id="SM00355">
    <property type="entry name" value="ZnF_C2H2"/>
    <property type="match status" value="6"/>
</dbReference>
<dbReference type="Proteomes" id="UP001054837">
    <property type="component" value="Unassembled WGS sequence"/>
</dbReference>
<evidence type="ECO:0000256" key="5">
    <source>
        <dbReference type="ARBA" id="ARBA00022553"/>
    </source>
</evidence>
<sequence>MFHFKRAHLQEDPYRNAKTNSGVFSSHTSVGHLIPVLTKRQQGEADSVDILTCGGCRKDFPLAEIVHFIQHKIHLCNKENCLNLFEDSEDSLDPAVLTASAIKSEEADHPNEDSLVSSSSLLRKNLTAKDTSANTNGNNLEPRTYICSTCKQSLTSAWLLILHVQNLHGLSICVDLNNSNDETLEKPLDSSSALNHTFGLRAPLLERQMDPVPSLFSRNSSQELRLDLIGKSSSNGPLPSVTPPPLLEPPQMSNCEPMQDFYSQRLRVLAGATSPNTSSTPRKLLQPKIGLKETSLKDLKAILNNNKTSPRASTPPESSFSPPEKSQCNTLNSSASSTTSDHKQSPSAKNRLCEYCGKSFQFKSNLIVHRRSHTGEKPFKCHICNHACTQASKLKRHMKTHRGKNLPTDKTPNSITLKDTCNDIIKRAKNALNDSKPKSNGDKHTNGDGEYGSDEGDEEEIDIEEEEVEDEEDVNVDCVEDDDCPRENGEGNLVIDHSNDEDDAMVAEDLTKKPLNNGISSGKNGDNMKSESYVKSSIVSEFMEKIGFARIPQYNEAYKQALKESTYRNSIKQERCSSGTDGSASNDATSHHSYDILPYHLERPPRDGSRSAGQSPLNFSSGMLDNLDHTLSMKRMRMEEQWKDKDRDGNLMYAGVWYPRMEQARLRELYNSDDGATHHHKKSSSESAFNHGDNGRTSLSPLPGPSSALANSLGKSKDHHQQRRNDTCEYCGKVFKNCSNLTVHRRSHTGEKPYKCELCSYACAQSSKLTRHMKTHGRVGKDVYRCRFCDMPFSVPSTLEKHMRKCVVSQSGGSPYVMSERDSDSKEMTT</sequence>
<evidence type="ECO:0000313" key="18">
    <source>
        <dbReference type="Proteomes" id="UP001054837"/>
    </source>
</evidence>
<dbReference type="FunFam" id="3.30.160.60:FF:000046">
    <property type="entry name" value="Putative B-cell lymphoma/leukemia 11A"/>
    <property type="match status" value="1"/>
</dbReference>
<keyword evidence="5" id="KW-0597">Phosphoprotein</keyword>
<evidence type="ECO:0000256" key="4">
    <source>
        <dbReference type="ARBA" id="ARBA00022499"/>
    </source>
</evidence>
<dbReference type="FunFam" id="3.30.160.60:FF:000037">
    <property type="entry name" value="B-cell lymphoma/leukemia 11A isoform X1"/>
    <property type="match status" value="1"/>
</dbReference>
<name>A0AAV4WP15_9ARAC</name>
<dbReference type="Gene3D" id="3.30.160.60">
    <property type="entry name" value="Classic Zinc Finger"/>
    <property type="match status" value="4"/>
</dbReference>
<keyword evidence="8 14" id="KW-0863">Zinc-finger</keyword>
<dbReference type="PANTHER" id="PTHR45993">
    <property type="entry name" value="B-CELL LYMPHOMA/LEUKEMIA 11"/>
    <property type="match status" value="1"/>
</dbReference>
<dbReference type="InterPro" id="IPR057448">
    <property type="entry name" value="BCL-11A_Znf_CCHC"/>
</dbReference>
<evidence type="ECO:0000313" key="17">
    <source>
        <dbReference type="EMBL" id="GIY83594.1"/>
    </source>
</evidence>
<evidence type="ECO:0000256" key="1">
    <source>
        <dbReference type="ARBA" id="ARBA00004123"/>
    </source>
</evidence>
<feature type="compositionally biased region" description="Polar residues" evidence="15">
    <location>
        <begin position="611"/>
        <end position="623"/>
    </location>
</feature>
<evidence type="ECO:0000256" key="10">
    <source>
        <dbReference type="ARBA" id="ARBA00022843"/>
    </source>
</evidence>
<dbReference type="InterPro" id="IPR056438">
    <property type="entry name" value="Znf-C2H2_CTCF"/>
</dbReference>
<dbReference type="Pfam" id="PF25491">
    <property type="entry name" value="CCHC_BCL-11A"/>
    <property type="match status" value="1"/>
</dbReference>
<evidence type="ECO:0000256" key="7">
    <source>
        <dbReference type="ARBA" id="ARBA00022737"/>
    </source>
</evidence>
<organism evidence="17 18">
    <name type="scientific">Caerostris darwini</name>
    <dbReference type="NCBI Taxonomy" id="1538125"/>
    <lineage>
        <taxon>Eukaryota</taxon>
        <taxon>Metazoa</taxon>
        <taxon>Ecdysozoa</taxon>
        <taxon>Arthropoda</taxon>
        <taxon>Chelicerata</taxon>
        <taxon>Arachnida</taxon>
        <taxon>Araneae</taxon>
        <taxon>Araneomorphae</taxon>
        <taxon>Entelegynae</taxon>
        <taxon>Araneoidea</taxon>
        <taxon>Araneidae</taxon>
        <taxon>Caerostris</taxon>
    </lineage>
</organism>